<dbReference type="PROSITE" id="PS51733">
    <property type="entry name" value="BPL_LPL_CATALYTIC"/>
    <property type="match status" value="1"/>
</dbReference>
<dbReference type="PANTHER" id="PTHR10993:SF7">
    <property type="entry name" value="LIPOYLTRANSFERASE 2, MITOCHONDRIAL-RELATED"/>
    <property type="match status" value="1"/>
</dbReference>
<dbReference type="Pfam" id="PF21948">
    <property type="entry name" value="LplA-B_cat"/>
    <property type="match status" value="1"/>
</dbReference>
<keyword evidence="11" id="KW-1185">Reference proteome</keyword>
<evidence type="ECO:0000313" key="10">
    <source>
        <dbReference type="EMBL" id="OLL21626.1"/>
    </source>
</evidence>
<evidence type="ECO:0000313" key="11">
    <source>
        <dbReference type="Proteomes" id="UP000186594"/>
    </source>
</evidence>
<accession>A0A1U7LG43</accession>
<dbReference type="PIRSF" id="PIRSF016262">
    <property type="entry name" value="LPLase"/>
    <property type="match status" value="1"/>
</dbReference>
<dbReference type="NCBIfam" id="TIGR00214">
    <property type="entry name" value="lipB"/>
    <property type="match status" value="1"/>
</dbReference>
<dbReference type="OrthoDB" id="19908at2759"/>
<dbReference type="InterPro" id="IPR045864">
    <property type="entry name" value="aa-tRNA-synth_II/BPL/LPL"/>
</dbReference>
<comment type="function">
    <text evidence="5">Catalyzes the transfer of endogenously produced octanoic acid from octanoyl-acyl-carrier-protein onto the lipoyl domains of lipoate-dependent enzymes. Lipoyl-ACP can also act as a substrate although octanoyl-ACP is likely to be the physiological substrate.</text>
</comment>
<name>A0A1U7LG43_NEOID</name>
<evidence type="ECO:0000256" key="5">
    <source>
        <dbReference type="PIRNR" id="PIRNR016262"/>
    </source>
</evidence>
<dbReference type="GO" id="GO:0033819">
    <property type="term" value="F:lipoyl(octanoyl) transferase activity"/>
    <property type="evidence" value="ECO:0007669"/>
    <property type="project" value="UniProtKB-EC"/>
</dbReference>
<feature type="binding site" evidence="7">
    <location>
        <begin position="168"/>
        <end position="170"/>
    </location>
    <ligand>
        <name>substrate</name>
    </ligand>
</feature>
<evidence type="ECO:0000259" key="9">
    <source>
        <dbReference type="PROSITE" id="PS51733"/>
    </source>
</evidence>
<dbReference type="EC" id="2.3.1.181" evidence="5"/>
<gene>
    <name evidence="10" type="ORF">NEOLI_004604</name>
</gene>
<feature type="binding site" evidence="7">
    <location>
        <begin position="88"/>
        <end position="95"/>
    </location>
    <ligand>
        <name>substrate</name>
    </ligand>
</feature>
<evidence type="ECO:0000256" key="3">
    <source>
        <dbReference type="ARBA" id="ARBA00022679"/>
    </source>
</evidence>
<evidence type="ECO:0000256" key="1">
    <source>
        <dbReference type="ARBA" id="ARBA00004821"/>
    </source>
</evidence>
<comment type="pathway">
    <text evidence="1 5">Protein modification; protein lipoylation via endogenous pathway; protein N(6)-(lipoyl)lysine from octanoyl-[acyl-carrier-protein]: step 1/2.</text>
</comment>
<reference evidence="10 11" key="1">
    <citation type="submission" date="2016-04" db="EMBL/GenBank/DDBJ databases">
        <title>Evolutionary innovation and constraint leading to complex multicellularity in the Ascomycota.</title>
        <authorList>
            <person name="Cisse O."/>
            <person name="Nguyen A."/>
            <person name="Hewitt D.A."/>
            <person name="Jedd G."/>
            <person name="Stajich J.E."/>
        </authorList>
    </citation>
    <scope>NUCLEOTIDE SEQUENCE [LARGE SCALE GENOMIC DNA]</scope>
    <source>
        <strain evidence="10 11">DAH-3</strain>
    </source>
</reference>
<dbReference type="InterPro" id="IPR000544">
    <property type="entry name" value="Octanoyltransferase"/>
</dbReference>
<dbReference type="CDD" id="cd16444">
    <property type="entry name" value="LipB"/>
    <property type="match status" value="1"/>
</dbReference>
<keyword evidence="3 5" id="KW-0808">Transferase</keyword>
<organism evidence="10 11">
    <name type="scientific">Neolecta irregularis (strain DAH-3)</name>
    <dbReference type="NCBI Taxonomy" id="1198029"/>
    <lineage>
        <taxon>Eukaryota</taxon>
        <taxon>Fungi</taxon>
        <taxon>Dikarya</taxon>
        <taxon>Ascomycota</taxon>
        <taxon>Taphrinomycotina</taxon>
        <taxon>Neolectales</taxon>
        <taxon>Neolectaceae</taxon>
        <taxon>Neolecta</taxon>
    </lineage>
</organism>
<comment type="similarity">
    <text evidence="2 5">Belongs to the LipB family.</text>
</comment>
<sequence>MALLHVPLPSPMRYLTADAIQARLVSRNLVAKASTSGSPGGSKNPQKPILLTLELQPTFTSGLTAPPIDPALHAKLKALPAEIFTTRRGGGITFHGPGQLLAFPVLDLTQFQLKTRSYVYMLESALLETCGYFGIPTRITNNVGLWVSKKYKIASIGIHIRRHITSHGIALNVSTDLDKFGSIVPCGLRDTKMTSFHQLGVQVSVDDAARVFALKIAGQIGLRVETVDYKSLFNPKELHEFEMNEQLSL</sequence>
<feature type="binding site" evidence="7">
    <location>
        <begin position="155"/>
        <end position="157"/>
    </location>
    <ligand>
        <name>substrate</name>
    </ligand>
</feature>
<dbReference type="STRING" id="1198029.A0A1U7LG43"/>
<dbReference type="OMA" id="TEEPMWY"/>
<dbReference type="PANTHER" id="PTHR10993">
    <property type="entry name" value="OCTANOYLTRANSFERASE"/>
    <property type="match status" value="1"/>
</dbReference>
<dbReference type="AlphaFoldDB" id="A0A1U7LG43"/>
<keyword evidence="4 5" id="KW-0012">Acyltransferase</keyword>
<dbReference type="UniPathway" id="UPA00538">
    <property type="reaction ID" value="UER00592"/>
</dbReference>
<feature type="active site" description="Acyl-thioester intermediate" evidence="6">
    <location>
        <position position="186"/>
    </location>
</feature>
<evidence type="ECO:0000256" key="8">
    <source>
        <dbReference type="PIRSR" id="PIRSR016262-3"/>
    </source>
</evidence>
<comment type="caution">
    <text evidence="10">The sequence shown here is derived from an EMBL/GenBank/DDBJ whole genome shotgun (WGS) entry which is preliminary data.</text>
</comment>
<dbReference type="GO" id="GO:0009249">
    <property type="term" value="P:protein lipoylation"/>
    <property type="evidence" value="ECO:0007669"/>
    <property type="project" value="InterPro"/>
</dbReference>
<dbReference type="Proteomes" id="UP000186594">
    <property type="component" value="Unassembled WGS sequence"/>
</dbReference>
<dbReference type="InterPro" id="IPR004143">
    <property type="entry name" value="BPL_LPL_catalytic"/>
</dbReference>
<evidence type="ECO:0000256" key="2">
    <source>
        <dbReference type="ARBA" id="ARBA00007907"/>
    </source>
</evidence>
<protein>
    <recommendedName>
        <fullName evidence="5">Octanoyltransferase</fullName>
        <ecNumber evidence="5">2.3.1.181</ecNumber>
    </recommendedName>
</protein>
<evidence type="ECO:0000256" key="7">
    <source>
        <dbReference type="PIRSR" id="PIRSR016262-2"/>
    </source>
</evidence>
<comment type="catalytic activity">
    <reaction evidence="5">
        <text>octanoyl-[ACP] + L-lysyl-[protein] = N(6)-octanoyl-L-lysyl-[protein] + holo-[ACP] + H(+)</text>
        <dbReference type="Rhea" id="RHEA:17665"/>
        <dbReference type="Rhea" id="RHEA-COMP:9636"/>
        <dbReference type="Rhea" id="RHEA-COMP:9685"/>
        <dbReference type="Rhea" id="RHEA-COMP:9752"/>
        <dbReference type="Rhea" id="RHEA-COMP:9928"/>
        <dbReference type="ChEBI" id="CHEBI:15378"/>
        <dbReference type="ChEBI" id="CHEBI:29969"/>
        <dbReference type="ChEBI" id="CHEBI:64479"/>
        <dbReference type="ChEBI" id="CHEBI:78463"/>
        <dbReference type="ChEBI" id="CHEBI:78809"/>
        <dbReference type="EC" id="2.3.1.181"/>
    </reaction>
</comment>
<dbReference type="Gene3D" id="3.30.930.10">
    <property type="entry name" value="Bira Bifunctional Protein, Domain 2"/>
    <property type="match status" value="1"/>
</dbReference>
<feature type="site" description="Lowers pKa of active site Cys" evidence="8">
    <location>
        <position position="152"/>
    </location>
</feature>
<evidence type="ECO:0000256" key="4">
    <source>
        <dbReference type="ARBA" id="ARBA00023315"/>
    </source>
</evidence>
<dbReference type="SUPFAM" id="SSF55681">
    <property type="entry name" value="Class II aaRS and biotin synthetases"/>
    <property type="match status" value="1"/>
</dbReference>
<proteinExistence type="inferred from homology"/>
<feature type="domain" description="BPL/LPL catalytic" evidence="9">
    <location>
        <begin position="44"/>
        <end position="224"/>
    </location>
</feature>
<evidence type="ECO:0000256" key="6">
    <source>
        <dbReference type="PIRSR" id="PIRSR016262-1"/>
    </source>
</evidence>
<dbReference type="EMBL" id="LXFE01004447">
    <property type="protein sequence ID" value="OLL21626.1"/>
    <property type="molecule type" value="Genomic_DNA"/>
</dbReference>